<evidence type="ECO:0000259" key="2">
    <source>
        <dbReference type="Pfam" id="PF23639"/>
    </source>
</evidence>
<comment type="caution">
    <text evidence="3">The sequence shown here is derived from an EMBL/GenBank/DDBJ whole genome shotgun (WGS) entry which is preliminary data.</text>
</comment>
<dbReference type="RefSeq" id="WP_301588426.1">
    <property type="nucleotide sequence ID" value="NZ_JAPFQI010000001.1"/>
</dbReference>
<gene>
    <name evidence="3" type="ORF">OF850_03735</name>
</gene>
<dbReference type="CDD" id="cd01029">
    <property type="entry name" value="TOPRIM_primases"/>
    <property type="match status" value="1"/>
</dbReference>
<dbReference type="EMBL" id="JAPFQI010000001">
    <property type="protein sequence ID" value="MCW8084727.1"/>
    <property type="molecule type" value="Genomic_DNA"/>
</dbReference>
<dbReference type="InterPro" id="IPR006171">
    <property type="entry name" value="TOPRIM_dom"/>
</dbReference>
<dbReference type="Pfam" id="PF13362">
    <property type="entry name" value="Toprim_3"/>
    <property type="match status" value="1"/>
</dbReference>
<dbReference type="Pfam" id="PF23639">
    <property type="entry name" value="DUF7146"/>
    <property type="match status" value="1"/>
</dbReference>
<reference evidence="3 4" key="1">
    <citation type="submission" date="2022-10" db="EMBL/GenBank/DDBJ databases">
        <title>Roseococcus glaciei nov., sp. nov., isolated from glacier.</title>
        <authorList>
            <person name="Liu Q."/>
            <person name="Xin Y.-H."/>
        </authorList>
    </citation>
    <scope>NUCLEOTIDE SEQUENCE [LARGE SCALE GENOMIC DNA]</scope>
    <source>
        <strain evidence="3 4">MDT2-1-1</strain>
    </source>
</reference>
<dbReference type="InterPro" id="IPR034154">
    <property type="entry name" value="TOPRIM_DnaG/twinkle"/>
</dbReference>
<sequence length="289" mass="30313">MIAAADLAARHGLRRRAGGRDWAGNCPACGYANAFSLREKDGHAVWWCASCGNDRDKLAEAVLGRTTQRSAAGAWHDRSEAPDAARKTALALALWNAALPIARSLAEHYLAGRGLPVPDGKALRFLPDAKHASSSRHPCMVALVTDATGRSVAVHRTFLAPGGAGKAALDPPRMTLGPVGGGTVRLWRWTRGLPLVIGEGIETSLAAGQILGVPAWAALSAGNLPHVPLPPGLTHLLIAADADPVGQRHAWAAADRFAADGLRVEVLTPDAGDFNDLLQRQQARDGNHG</sequence>
<proteinExistence type="predicted"/>
<name>A0ABT3NRE1_9PROT</name>
<dbReference type="Proteomes" id="UP001526430">
    <property type="component" value="Unassembled WGS sequence"/>
</dbReference>
<feature type="domain" description="Toprim" evidence="1">
    <location>
        <begin position="195"/>
        <end position="281"/>
    </location>
</feature>
<evidence type="ECO:0000259" key="1">
    <source>
        <dbReference type="Pfam" id="PF13362"/>
    </source>
</evidence>
<protein>
    <submittedName>
        <fullName evidence="3">Toprim domain-containing protein</fullName>
    </submittedName>
</protein>
<accession>A0ABT3NRE1</accession>
<evidence type="ECO:0000313" key="3">
    <source>
        <dbReference type="EMBL" id="MCW8084727.1"/>
    </source>
</evidence>
<keyword evidence="4" id="KW-1185">Reference proteome</keyword>
<evidence type="ECO:0000313" key="4">
    <source>
        <dbReference type="Proteomes" id="UP001526430"/>
    </source>
</evidence>
<organism evidence="3 4">
    <name type="scientific">Sabulicella glaciei</name>
    <dbReference type="NCBI Taxonomy" id="2984948"/>
    <lineage>
        <taxon>Bacteria</taxon>
        <taxon>Pseudomonadati</taxon>
        <taxon>Pseudomonadota</taxon>
        <taxon>Alphaproteobacteria</taxon>
        <taxon>Acetobacterales</taxon>
        <taxon>Acetobacteraceae</taxon>
        <taxon>Sabulicella</taxon>
    </lineage>
</organism>
<dbReference type="InterPro" id="IPR055570">
    <property type="entry name" value="DUF7146"/>
</dbReference>
<feature type="domain" description="DUF7146" evidence="2">
    <location>
        <begin position="86"/>
        <end position="186"/>
    </location>
</feature>